<proteinExistence type="predicted"/>
<dbReference type="OrthoDB" id="975117at2"/>
<dbReference type="EMBL" id="FNEZ01000005">
    <property type="protein sequence ID" value="SDK31249.1"/>
    <property type="molecule type" value="Genomic_DNA"/>
</dbReference>
<dbReference type="STRING" id="1128970.SAMN04487935_3070"/>
<dbReference type="Proteomes" id="UP000199580">
    <property type="component" value="Unassembled WGS sequence"/>
</dbReference>
<dbReference type="Pfam" id="PF14292">
    <property type="entry name" value="SusE"/>
    <property type="match status" value="1"/>
</dbReference>
<protein>
    <submittedName>
        <fullName evidence="2">SusE outer membrane protein</fullName>
    </submittedName>
</protein>
<evidence type="ECO:0000313" key="2">
    <source>
        <dbReference type="EMBL" id="SDK31249.1"/>
    </source>
</evidence>
<dbReference type="PROSITE" id="PS51257">
    <property type="entry name" value="PROKAR_LIPOPROTEIN"/>
    <property type="match status" value="1"/>
</dbReference>
<feature type="domain" description="SusE outer membrane protein" evidence="1">
    <location>
        <begin position="22"/>
        <end position="133"/>
    </location>
</feature>
<organism evidence="2 3">
    <name type="scientific">Flavobacterium noncentrifugens</name>
    <dbReference type="NCBI Taxonomy" id="1128970"/>
    <lineage>
        <taxon>Bacteria</taxon>
        <taxon>Pseudomonadati</taxon>
        <taxon>Bacteroidota</taxon>
        <taxon>Flavobacteriia</taxon>
        <taxon>Flavobacteriales</taxon>
        <taxon>Flavobacteriaceae</taxon>
        <taxon>Flavobacterium</taxon>
    </lineage>
</organism>
<evidence type="ECO:0000313" key="3">
    <source>
        <dbReference type="Proteomes" id="UP000199580"/>
    </source>
</evidence>
<evidence type="ECO:0000259" key="1">
    <source>
        <dbReference type="Pfam" id="PF14292"/>
    </source>
</evidence>
<accession>A0A1G9AV29</accession>
<gene>
    <name evidence="2" type="ORF">SAMN04487935_3070</name>
</gene>
<reference evidence="2 3" key="1">
    <citation type="submission" date="2016-10" db="EMBL/GenBank/DDBJ databases">
        <authorList>
            <person name="de Groot N.N."/>
        </authorList>
    </citation>
    <scope>NUCLEOTIDE SEQUENCE [LARGE SCALE GENOMIC DNA]</scope>
    <source>
        <strain evidence="2 3">CGMCC 1.10076</strain>
    </source>
</reference>
<dbReference type="AlphaFoldDB" id="A0A1G9AV29"/>
<name>A0A1G9AV29_9FLAO</name>
<keyword evidence="3" id="KW-1185">Reference proteome</keyword>
<dbReference type="InterPro" id="IPR025970">
    <property type="entry name" value="SusE"/>
</dbReference>
<sequence>MRKILNLIILASCIATLSSCEDDKDPVTVANGFEMRSSAIPAPFALLPINDANKVISITWDKSDNGVANPNATYTIEIAASGTNFAAPLTMNNGANVVPAFSYDLYVSELNKLANQLPTYVCGQEMTVDIRVKSVLGSGFANAFAQYSSNFITLKFTPYSTLLPTMHFATVAPSATATANLASSSILTSDYEGYMWLEPGAYKFYKSNSCGTFETPVVYGGNGTGTIAENGAAYQVVTAGFYLVKADLTAATYSVKAVSWNFFGPAKTSFTGANTALVYDPASGLWKSYNSAASTSVVTLGGGFGIQFRATATPAASGIVLGAYDPAKTGDQYAGPTMSYGNSLDEAYLFVPGTRTPRVNSGFIVTLDLRSPRNYKYSITPAP</sequence>
<dbReference type="RefSeq" id="WP_091397438.1">
    <property type="nucleotide sequence ID" value="NZ_BKAI01000007.1"/>
</dbReference>